<dbReference type="EMBL" id="ATMH01009949">
    <property type="protein sequence ID" value="EPY18402.1"/>
    <property type="molecule type" value="Genomic_DNA"/>
</dbReference>
<gene>
    <name evidence="2" type="ORF">STCU_09984</name>
</gene>
<evidence type="ECO:0000313" key="2">
    <source>
        <dbReference type="EMBL" id="EPY18402.1"/>
    </source>
</evidence>
<protein>
    <submittedName>
        <fullName evidence="2">Uncharacterized protein</fullName>
    </submittedName>
</protein>
<name>S9TJT2_9TRYP</name>
<proteinExistence type="predicted"/>
<dbReference type="AlphaFoldDB" id="S9TJT2"/>
<feature type="compositionally biased region" description="Basic residues" evidence="1">
    <location>
        <begin position="34"/>
        <end position="50"/>
    </location>
</feature>
<evidence type="ECO:0000256" key="1">
    <source>
        <dbReference type="SAM" id="MobiDB-lite"/>
    </source>
</evidence>
<evidence type="ECO:0000313" key="3">
    <source>
        <dbReference type="Proteomes" id="UP000015354"/>
    </source>
</evidence>
<dbReference type="Proteomes" id="UP000015354">
    <property type="component" value="Unassembled WGS sequence"/>
</dbReference>
<comment type="caution">
    <text evidence="2">The sequence shown here is derived from an EMBL/GenBank/DDBJ whole genome shotgun (WGS) entry which is preliminary data.</text>
</comment>
<feature type="region of interest" description="Disordered" evidence="1">
    <location>
        <begin position="34"/>
        <end position="88"/>
    </location>
</feature>
<reference evidence="2 3" key="1">
    <citation type="journal article" date="2013" name="PLoS ONE">
        <title>Predicting the Proteins of Angomonas deanei, Strigomonas culicis and Their Respective Endosymbionts Reveals New Aspects of the Trypanosomatidae Family.</title>
        <authorList>
            <person name="Motta M.C."/>
            <person name="Martins A.C."/>
            <person name="de Souza S.S."/>
            <person name="Catta-Preta C.M."/>
            <person name="Silva R."/>
            <person name="Klein C.C."/>
            <person name="de Almeida L.G."/>
            <person name="de Lima Cunha O."/>
            <person name="Ciapina L.P."/>
            <person name="Brocchi M."/>
            <person name="Colabardini A.C."/>
            <person name="de Araujo Lima B."/>
            <person name="Machado C.R."/>
            <person name="de Almeida Soares C.M."/>
            <person name="Probst C.M."/>
            <person name="de Menezes C.B."/>
            <person name="Thompson C.E."/>
            <person name="Bartholomeu D.C."/>
            <person name="Gradia D.F."/>
            <person name="Pavoni D.P."/>
            <person name="Grisard E.C."/>
            <person name="Fantinatti-Garboggini F."/>
            <person name="Marchini F.K."/>
            <person name="Rodrigues-Luiz G.F."/>
            <person name="Wagner G."/>
            <person name="Goldman G.H."/>
            <person name="Fietto J.L."/>
            <person name="Elias M.C."/>
            <person name="Goldman M.H."/>
            <person name="Sagot M.F."/>
            <person name="Pereira M."/>
            <person name="Stoco P.H."/>
            <person name="de Mendonca-Neto R.P."/>
            <person name="Teixeira S.M."/>
            <person name="Maciel T.E."/>
            <person name="de Oliveira Mendes T.A."/>
            <person name="Urmenyi T.P."/>
            <person name="de Souza W."/>
            <person name="Schenkman S."/>
            <person name="de Vasconcelos A.T."/>
        </authorList>
    </citation>
    <scope>NUCLEOTIDE SEQUENCE [LARGE SCALE GENOMIC DNA]</scope>
</reference>
<organism evidence="2 3">
    <name type="scientific">Strigomonas culicis</name>
    <dbReference type="NCBI Taxonomy" id="28005"/>
    <lineage>
        <taxon>Eukaryota</taxon>
        <taxon>Discoba</taxon>
        <taxon>Euglenozoa</taxon>
        <taxon>Kinetoplastea</taxon>
        <taxon>Metakinetoplastina</taxon>
        <taxon>Trypanosomatida</taxon>
        <taxon>Trypanosomatidae</taxon>
        <taxon>Strigomonadinae</taxon>
        <taxon>Strigomonas</taxon>
    </lineage>
</organism>
<feature type="compositionally biased region" description="Basic and acidic residues" evidence="1">
    <location>
        <begin position="51"/>
        <end position="66"/>
    </location>
</feature>
<sequence length="97" mass="11164">MTPEQTQSLRLFPLFPSLFRLVWMDVKYITAKLTKSRKRSQKRTKKKKKKNELEKTNKHVIQRIERPAATGSHSRPPPPRATGSFADRPCPAPCCCS</sequence>
<accession>S9TJT2</accession>
<keyword evidence="3" id="KW-1185">Reference proteome</keyword>